<reference evidence="9" key="1">
    <citation type="submission" date="2022-05" db="EMBL/GenBank/DDBJ databases">
        <title>Schlegelella sp. nov., isolated from mangrove soil.</title>
        <authorList>
            <person name="Liu Y."/>
            <person name="Ge X."/>
            <person name="Liu W."/>
        </authorList>
    </citation>
    <scope>NUCLEOTIDE SEQUENCE</scope>
    <source>
        <strain evidence="9">S2-27</strain>
    </source>
</reference>
<dbReference type="Gene3D" id="3.40.50.880">
    <property type="match status" value="1"/>
</dbReference>
<accession>A0ABT0YJ93</accession>
<dbReference type="Pfam" id="PF03575">
    <property type="entry name" value="Peptidase_S51"/>
    <property type="match status" value="1"/>
</dbReference>
<comment type="caution">
    <text evidence="9">The sequence shown here is derived from an EMBL/GenBank/DDBJ whole genome shotgun (WGS) entry which is preliminary data.</text>
</comment>
<comment type="catalytic activity">
    <reaction evidence="1">
        <text>[L-4-(L-arginin-2-N-yl)aspartate](n) + H2O = [L-4-(L-arginin-2-N-yl)aspartate](n-1) + L-4-(L-arginin-2-N-yl)aspartate</text>
        <dbReference type="Rhea" id="RHEA:12845"/>
        <dbReference type="Rhea" id="RHEA-COMP:13728"/>
        <dbReference type="Rhea" id="RHEA-COMP:13734"/>
        <dbReference type="ChEBI" id="CHEBI:15377"/>
        <dbReference type="ChEBI" id="CHEBI:137986"/>
        <dbReference type="ChEBI" id="CHEBI:137991"/>
        <dbReference type="EC" id="3.4.15.6"/>
    </reaction>
</comment>
<evidence type="ECO:0000256" key="6">
    <source>
        <dbReference type="ARBA" id="ARBA00022670"/>
    </source>
</evidence>
<keyword evidence="9" id="KW-0121">Carboxypeptidase</keyword>
<proteinExistence type="inferred from homology"/>
<dbReference type="RefSeq" id="WP_251776923.1">
    <property type="nucleotide sequence ID" value="NZ_JAMKFE010000002.1"/>
</dbReference>
<keyword evidence="7 9" id="KW-0378">Hydrolase</keyword>
<dbReference type="InterPro" id="IPR011811">
    <property type="entry name" value="Peptidase_S51_cyanophycinase"/>
</dbReference>
<comment type="similarity">
    <text evidence="3">Belongs to the peptidase S51 family.</text>
</comment>
<evidence type="ECO:0000313" key="10">
    <source>
        <dbReference type="Proteomes" id="UP001165541"/>
    </source>
</evidence>
<evidence type="ECO:0000256" key="2">
    <source>
        <dbReference type="ARBA" id="ARBA00002039"/>
    </source>
</evidence>
<protein>
    <recommendedName>
        <fullName evidence="5">Cyanophycinase</fullName>
        <ecNumber evidence="4">3.4.15.6</ecNumber>
    </recommendedName>
</protein>
<sequence>MSETRERSAEKIACDHRSGAGHLVIIGGNEDRVQEKVILRRFVELTCAPDPKIVVLTAASSFHEEVAEVYQRAFEALGVARCSALAVHSREDAGHPEVVEAILTADGVFMTGGDQRKLLALIGGTATYTAMHRAFTERGTCIAGTSAGASAMSAHMIAEGQGDIHPEKGVVSFAAGLGFLQRAVVDQHFSERRRLGRLLAVVAQNPTLLGIGVDEDTALVVERGSGFEVVGDGAVTLVDGRQMSSNFLDIGEREFIELLNVRLHLLPAGASYAHRAGACSDAQVCRELTPTLHEIVDILSSNETVS</sequence>
<dbReference type="Proteomes" id="UP001165541">
    <property type="component" value="Unassembled WGS sequence"/>
</dbReference>
<evidence type="ECO:0000256" key="8">
    <source>
        <dbReference type="ARBA" id="ARBA00022825"/>
    </source>
</evidence>
<name>A0ABT0YJ93_9BURK</name>
<dbReference type="GO" id="GO:0008241">
    <property type="term" value="F:peptidyl-dipeptidase activity"/>
    <property type="evidence" value="ECO:0007669"/>
    <property type="project" value="UniProtKB-EC"/>
</dbReference>
<dbReference type="PANTHER" id="PTHR36175">
    <property type="entry name" value="CYANOPHYCINASE"/>
    <property type="match status" value="1"/>
</dbReference>
<dbReference type="SUPFAM" id="SSF52317">
    <property type="entry name" value="Class I glutamine amidotransferase-like"/>
    <property type="match status" value="1"/>
</dbReference>
<organism evidence="9 10">
    <name type="scientific">Caldimonas mangrovi</name>
    <dbReference type="NCBI Taxonomy" id="2944811"/>
    <lineage>
        <taxon>Bacteria</taxon>
        <taxon>Pseudomonadati</taxon>
        <taxon>Pseudomonadota</taxon>
        <taxon>Betaproteobacteria</taxon>
        <taxon>Burkholderiales</taxon>
        <taxon>Sphaerotilaceae</taxon>
        <taxon>Caldimonas</taxon>
    </lineage>
</organism>
<evidence type="ECO:0000256" key="7">
    <source>
        <dbReference type="ARBA" id="ARBA00022801"/>
    </source>
</evidence>
<dbReference type="InterPro" id="IPR005320">
    <property type="entry name" value="Peptidase_S51"/>
</dbReference>
<dbReference type="PIRSF" id="PIRSF032067">
    <property type="entry name" value="Cyanophycinase"/>
    <property type="match status" value="1"/>
</dbReference>
<evidence type="ECO:0000256" key="5">
    <source>
        <dbReference type="ARBA" id="ARBA00015719"/>
    </source>
</evidence>
<keyword evidence="6" id="KW-0645">Protease</keyword>
<evidence type="ECO:0000256" key="1">
    <source>
        <dbReference type="ARBA" id="ARBA00001092"/>
    </source>
</evidence>
<dbReference type="GO" id="GO:0004180">
    <property type="term" value="F:carboxypeptidase activity"/>
    <property type="evidence" value="ECO:0007669"/>
    <property type="project" value="UniProtKB-KW"/>
</dbReference>
<gene>
    <name evidence="9" type="ORF">M8A51_04495</name>
</gene>
<dbReference type="CDD" id="cd03145">
    <property type="entry name" value="GAT1_cyanophycinase"/>
    <property type="match status" value="1"/>
</dbReference>
<evidence type="ECO:0000256" key="4">
    <source>
        <dbReference type="ARBA" id="ARBA00013115"/>
    </source>
</evidence>
<keyword evidence="10" id="KW-1185">Reference proteome</keyword>
<evidence type="ECO:0000313" key="9">
    <source>
        <dbReference type="EMBL" id="MCM5678790.1"/>
    </source>
</evidence>
<comment type="function">
    <text evidence="2">Exopeptidase that catalyzes the hydrolytic cleavage of multi-L-arginyl-poly-L-aspartic acid (cyanophycin; a water-insoluble reserve polymer) into aspartate-arginine dipeptides.</text>
</comment>
<dbReference type="NCBIfam" id="TIGR02069">
    <property type="entry name" value="cyanophycinase"/>
    <property type="match status" value="1"/>
</dbReference>
<evidence type="ECO:0000256" key="3">
    <source>
        <dbReference type="ARBA" id="ARBA00006534"/>
    </source>
</evidence>
<dbReference type="PANTHER" id="PTHR36175:SF1">
    <property type="entry name" value="CYANOPHYCINASE"/>
    <property type="match status" value="1"/>
</dbReference>
<dbReference type="EC" id="3.4.15.6" evidence="4"/>
<keyword evidence="8" id="KW-0720">Serine protease</keyword>
<dbReference type="EMBL" id="JAMKFE010000002">
    <property type="protein sequence ID" value="MCM5678790.1"/>
    <property type="molecule type" value="Genomic_DNA"/>
</dbReference>
<dbReference type="InterPro" id="IPR029062">
    <property type="entry name" value="Class_I_gatase-like"/>
</dbReference>